<dbReference type="InterPro" id="IPR050416">
    <property type="entry name" value="FAD-linked_Oxidoreductase"/>
</dbReference>
<dbReference type="InterPro" id="IPR036318">
    <property type="entry name" value="FAD-bd_PCMH-like_sf"/>
</dbReference>
<organism evidence="6 7">
    <name type="scientific">Bondarzewia mesenterica</name>
    <dbReference type="NCBI Taxonomy" id="1095465"/>
    <lineage>
        <taxon>Eukaryota</taxon>
        <taxon>Fungi</taxon>
        <taxon>Dikarya</taxon>
        <taxon>Basidiomycota</taxon>
        <taxon>Agaricomycotina</taxon>
        <taxon>Agaricomycetes</taxon>
        <taxon>Russulales</taxon>
        <taxon>Bondarzewiaceae</taxon>
        <taxon>Bondarzewia</taxon>
    </lineage>
</organism>
<dbReference type="EMBL" id="SGPL01000241">
    <property type="protein sequence ID" value="THH14911.1"/>
    <property type="molecule type" value="Genomic_DNA"/>
</dbReference>
<evidence type="ECO:0000256" key="1">
    <source>
        <dbReference type="ARBA" id="ARBA00005466"/>
    </source>
</evidence>
<dbReference type="GO" id="GO:0071949">
    <property type="term" value="F:FAD binding"/>
    <property type="evidence" value="ECO:0007669"/>
    <property type="project" value="InterPro"/>
</dbReference>
<dbReference type="Proteomes" id="UP000310158">
    <property type="component" value="Unassembled WGS sequence"/>
</dbReference>
<dbReference type="PANTHER" id="PTHR42973">
    <property type="entry name" value="BINDING OXIDOREDUCTASE, PUTATIVE (AFU_ORTHOLOGUE AFUA_1G17690)-RELATED"/>
    <property type="match status" value="1"/>
</dbReference>
<dbReference type="InterPro" id="IPR016166">
    <property type="entry name" value="FAD-bd_PCMH"/>
</dbReference>
<dbReference type="Gene3D" id="3.30.465.10">
    <property type="match status" value="1"/>
</dbReference>
<comment type="caution">
    <text evidence="6">The sequence shown here is derived from an EMBL/GenBank/DDBJ whole genome shotgun (WGS) entry which is preliminary data.</text>
</comment>
<keyword evidence="4" id="KW-0560">Oxidoreductase</keyword>
<dbReference type="AlphaFoldDB" id="A0A4S4LTF2"/>
<reference evidence="6 7" key="1">
    <citation type="submission" date="2019-02" db="EMBL/GenBank/DDBJ databases">
        <title>Genome sequencing of the rare red list fungi Bondarzewia mesenterica.</title>
        <authorList>
            <person name="Buettner E."/>
            <person name="Kellner H."/>
        </authorList>
    </citation>
    <scope>NUCLEOTIDE SEQUENCE [LARGE SCALE GENOMIC DNA]</scope>
    <source>
        <strain evidence="6 7">DSM 108281</strain>
    </source>
</reference>
<evidence type="ECO:0000256" key="2">
    <source>
        <dbReference type="ARBA" id="ARBA00022630"/>
    </source>
</evidence>
<evidence type="ECO:0000256" key="4">
    <source>
        <dbReference type="ARBA" id="ARBA00023002"/>
    </source>
</evidence>
<comment type="similarity">
    <text evidence="1">Belongs to the oxygen-dependent FAD-linked oxidoreductase family.</text>
</comment>
<feature type="domain" description="FAD-binding PCMH-type" evidence="5">
    <location>
        <begin position="102"/>
        <end position="265"/>
    </location>
</feature>
<dbReference type="InterPro" id="IPR006094">
    <property type="entry name" value="Oxid_FAD_bind_N"/>
</dbReference>
<dbReference type="GO" id="GO:0016491">
    <property type="term" value="F:oxidoreductase activity"/>
    <property type="evidence" value="ECO:0007669"/>
    <property type="project" value="UniProtKB-KW"/>
</dbReference>
<evidence type="ECO:0000256" key="3">
    <source>
        <dbReference type="ARBA" id="ARBA00022827"/>
    </source>
</evidence>
<protein>
    <recommendedName>
        <fullName evidence="5">FAD-binding PCMH-type domain-containing protein</fullName>
    </recommendedName>
</protein>
<gene>
    <name evidence="6" type="ORF">EW146_g5477</name>
</gene>
<accession>A0A4S4LTF2</accession>
<evidence type="ECO:0000259" key="5">
    <source>
        <dbReference type="PROSITE" id="PS51387"/>
    </source>
</evidence>
<dbReference type="OrthoDB" id="2151789at2759"/>
<dbReference type="Pfam" id="PF01565">
    <property type="entry name" value="FAD_binding_4"/>
    <property type="match status" value="1"/>
</dbReference>
<sequence length="517" mass="55594">MCSPSPRLSFPPILLSVSPQLPVLGTVKARIVDSMNMLRKQEMSGQRIIDISAASLVHAYSNSSSSIGTCQAIAAAISPASSVYYPGSTNYTDDIEHFLESSSQNSTCSVEPGSVDDVAIILRLLGMNQTPFAVKGGGHSSNVGFSSTTGVQIAMTRFSEIVYNENSLTADIGAGVRWEDAYRVLNAINRTVCGARATGVGVAGQTLGGGVNWWSNQYGETIDTVTAYELVLPNGTVTTVTEANEDLFFALKGIVTKFTFRTFEIGKIWAGELLIPGESQDALNTAVANFFANTTDPKATIVTQYRYLNSNLSFEITVFYDGPSPPAGIFDEILAIPNVQGSPATLDFVEMLTFGTPAASGTRFTFDDTEVQSFSKPFLDSIANETAFVGKTAETLSASLVMFMIWQNLPNYLSHGPESAWPADRSSFHAPINGWALWDDSSSDKAILAALQAGSDRLAKIAISEGQNLTGASMYPNISPADTPLKYMYGSHVQRLREIKYRYDPGNVMGLTGGFKF</sequence>
<evidence type="ECO:0000313" key="7">
    <source>
        <dbReference type="Proteomes" id="UP000310158"/>
    </source>
</evidence>
<dbReference type="PROSITE" id="PS51387">
    <property type="entry name" value="FAD_PCMH"/>
    <property type="match status" value="1"/>
</dbReference>
<dbReference type="PANTHER" id="PTHR42973:SF13">
    <property type="entry name" value="FAD-BINDING PCMH-TYPE DOMAIN-CONTAINING PROTEIN"/>
    <property type="match status" value="1"/>
</dbReference>
<keyword evidence="3" id="KW-0274">FAD</keyword>
<keyword evidence="2" id="KW-0285">Flavoprotein</keyword>
<keyword evidence="7" id="KW-1185">Reference proteome</keyword>
<dbReference type="SUPFAM" id="SSF56176">
    <property type="entry name" value="FAD-binding/transporter-associated domain-like"/>
    <property type="match status" value="1"/>
</dbReference>
<proteinExistence type="inferred from homology"/>
<evidence type="ECO:0000313" key="6">
    <source>
        <dbReference type="EMBL" id="THH14911.1"/>
    </source>
</evidence>
<name>A0A4S4LTF2_9AGAM</name>
<dbReference type="InterPro" id="IPR016169">
    <property type="entry name" value="FAD-bd_PCMH_sub2"/>
</dbReference>